<evidence type="ECO:0000256" key="5">
    <source>
        <dbReference type="RuleBase" id="RU361217"/>
    </source>
</evidence>
<dbReference type="GO" id="GO:0004368">
    <property type="term" value="F:glycerol-3-phosphate dehydrogenase (quinone) activity"/>
    <property type="evidence" value="ECO:0007669"/>
    <property type="project" value="UniProtKB-EC"/>
</dbReference>
<protein>
    <recommendedName>
        <fullName evidence="1 5">Glycerol-3-phosphate dehydrogenase</fullName>
        <ecNumber evidence="1 5">1.1.5.3</ecNumber>
    </recommendedName>
</protein>
<dbReference type="SUPFAM" id="SSF51905">
    <property type="entry name" value="FAD/NAD(P)-binding domain"/>
    <property type="match status" value="1"/>
</dbReference>
<dbReference type="Proteomes" id="UP000673691">
    <property type="component" value="Unassembled WGS sequence"/>
</dbReference>
<name>A0A8H8A1S3_9FUNG</name>
<dbReference type="Gene3D" id="3.30.9.10">
    <property type="entry name" value="D-Amino Acid Oxidase, subunit A, domain 2"/>
    <property type="match status" value="1"/>
</dbReference>
<comment type="caution">
    <text evidence="6">The sequence shown here is derived from an EMBL/GenBank/DDBJ whole genome shotgun (WGS) entry which is preliminary data.</text>
</comment>
<dbReference type="GO" id="GO:0005739">
    <property type="term" value="C:mitochondrion"/>
    <property type="evidence" value="ECO:0007669"/>
    <property type="project" value="TreeGrafter"/>
</dbReference>
<organism evidence="6 7">
    <name type="scientific">Olpidium bornovanus</name>
    <dbReference type="NCBI Taxonomy" id="278681"/>
    <lineage>
        <taxon>Eukaryota</taxon>
        <taxon>Fungi</taxon>
        <taxon>Fungi incertae sedis</taxon>
        <taxon>Olpidiomycota</taxon>
        <taxon>Olpidiomycotina</taxon>
        <taxon>Olpidiomycetes</taxon>
        <taxon>Olpidiales</taxon>
        <taxon>Olpidiaceae</taxon>
        <taxon>Olpidium</taxon>
    </lineage>
</organism>
<keyword evidence="2 5" id="KW-0285">Flavoprotein</keyword>
<proteinExistence type="inferred from homology"/>
<dbReference type="AlphaFoldDB" id="A0A8H8A1S3"/>
<sequence>MPWKRLALANRRRVASTAAGAAAGLAGGVVLVYAYRRDGVADDRPGLLVGKFGRVAHAEAASLNSSERLNAFWTPPQRREQINRLKGFEKDGVPPTPEKLRGEPPFDLLVIGGGATGAGAALDGVTRGLKVALLVHGGVRYLEKAFWDLDYDQYKLVREALHERAVFLKIAPFIIYDLLAGKEGLFSSYFLSAGKALEAFPMLKTEKLCGALVYYDGQHNDSRMN</sequence>
<keyword evidence="7" id="KW-1185">Reference proteome</keyword>
<keyword evidence="3" id="KW-0274">FAD</keyword>
<comment type="catalytic activity">
    <reaction evidence="5">
        <text>a quinone + sn-glycerol 3-phosphate = dihydroxyacetone phosphate + a quinol</text>
        <dbReference type="Rhea" id="RHEA:18977"/>
        <dbReference type="ChEBI" id="CHEBI:24646"/>
        <dbReference type="ChEBI" id="CHEBI:57597"/>
        <dbReference type="ChEBI" id="CHEBI:57642"/>
        <dbReference type="ChEBI" id="CHEBI:132124"/>
        <dbReference type="EC" id="1.1.5.3"/>
    </reaction>
</comment>
<dbReference type="EMBL" id="JAEFCI010001123">
    <property type="protein sequence ID" value="KAG5463113.1"/>
    <property type="molecule type" value="Genomic_DNA"/>
</dbReference>
<gene>
    <name evidence="6" type="ORF">BJ554DRAFT_1677</name>
</gene>
<reference evidence="6 7" key="1">
    <citation type="journal article" name="Sci. Rep.">
        <title>Genome-scale phylogenetic analyses confirm Olpidium as the closest living zoosporic fungus to the non-flagellated, terrestrial fungi.</title>
        <authorList>
            <person name="Chang Y."/>
            <person name="Rochon D."/>
            <person name="Sekimoto S."/>
            <person name="Wang Y."/>
            <person name="Chovatia M."/>
            <person name="Sandor L."/>
            <person name="Salamov A."/>
            <person name="Grigoriev I.V."/>
            <person name="Stajich J.E."/>
            <person name="Spatafora J.W."/>
        </authorList>
    </citation>
    <scope>NUCLEOTIDE SEQUENCE [LARGE SCALE GENOMIC DNA]</scope>
    <source>
        <strain evidence="6">S191</strain>
    </source>
</reference>
<evidence type="ECO:0000256" key="3">
    <source>
        <dbReference type="ARBA" id="ARBA00022827"/>
    </source>
</evidence>
<dbReference type="GO" id="GO:0006072">
    <property type="term" value="P:glycerol-3-phosphate metabolic process"/>
    <property type="evidence" value="ECO:0007669"/>
    <property type="project" value="UniProtKB-UniRule"/>
</dbReference>
<dbReference type="EC" id="1.1.5.3" evidence="1 5"/>
<dbReference type="InterPro" id="IPR036188">
    <property type="entry name" value="FAD/NAD-bd_sf"/>
</dbReference>
<evidence type="ECO:0000256" key="1">
    <source>
        <dbReference type="ARBA" id="ARBA00013029"/>
    </source>
</evidence>
<dbReference type="PROSITE" id="PS00977">
    <property type="entry name" value="FAD_G3PDH_1"/>
    <property type="match status" value="1"/>
</dbReference>
<evidence type="ECO:0000313" key="7">
    <source>
        <dbReference type="Proteomes" id="UP000673691"/>
    </source>
</evidence>
<dbReference type="OrthoDB" id="264015at2759"/>
<dbReference type="PANTHER" id="PTHR11985">
    <property type="entry name" value="GLYCEROL-3-PHOSPHATE DEHYDROGENASE"/>
    <property type="match status" value="1"/>
</dbReference>
<dbReference type="PRINTS" id="PR01001">
    <property type="entry name" value="FADG3PDH"/>
</dbReference>
<comment type="similarity">
    <text evidence="5">Belongs to the FAD-dependent glycerol-3-phosphate dehydrogenase family.</text>
</comment>
<evidence type="ECO:0000256" key="2">
    <source>
        <dbReference type="ARBA" id="ARBA00022630"/>
    </source>
</evidence>
<dbReference type="InterPro" id="IPR000447">
    <property type="entry name" value="G3P_DH_FAD-dep"/>
</dbReference>
<feature type="non-terminal residue" evidence="6">
    <location>
        <position position="225"/>
    </location>
</feature>
<evidence type="ECO:0000256" key="4">
    <source>
        <dbReference type="ARBA" id="ARBA00023002"/>
    </source>
</evidence>
<evidence type="ECO:0000313" key="6">
    <source>
        <dbReference type="EMBL" id="KAG5463113.1"/>
    </source>
</evidence>
<dbReference type="PANTHER" id="PTHR11985:SF15">
    <property type="entry name" value="GLYCEROL-3-PHOSPHATE DEHYDROGENASE, MITOCHONDRIAL"/>
    <property type="match status" value="1"/>
</dbReference>
<comment type="cofactor">
    <cofactor evidence="5">
        <name>FAD</name>
        <dbReference type="ChEBI" id="CHEBI:57692"/>
    </cofactor>
</comment>
<keyword evidence="4 5" id="KW-0560">Oxidoreductase</keyword>
<accession>A0A8H8A1S3</accession>
<dbReference type="Gene3D" id="3.50.50.60">
    <property type="entry name" value="FAD/NAD(P)-binding domain"/>
    <property type="match status" value="3"/>
</dbReference>